<dbReference type="GO" id="GO:0016042">
    <property type="term" value="P:lipid catabolic process"/>
    <property type="evidence" value="ECO:0007669"/>
    <property type="project" value="UniProtKB-KW"/>
</dbReference>
<keyword evidence="3" id="KW-0964">Secreted</keyword>
<keyword evidence="8" id="KW-1133">Transmembrane helix</keyword>
<dbReference type="InterPro" id="IPR051238">
    <property type="entry name" value="GDSL_esterase/lipase"/>
</dbReference>
<dbReference type="Proteomes" id="UP001279734">
    <property type="component" value="Unassembled WGS sequence"/>
</dbReference>
<proteinExistence type="inferred from homology"/>
<keyword evidence="7" id="KW-0443">Lipid metabolism</keyword>
<dbReference type="PANTHER" id="PTHR45650">
    <property type="entry name" value="GDSL-LIKE LIPASE/ACYLHYDROLASE-RELATED"/>
    <property type="match status" value="1"/>
</dbReference>
<gene>
    <name evidence="10" type="ORF">Nepgr_021279</name>
</gene>
<evidence type="ECO:0000256" key="7">
    <source>
        <dbReference type="ARBA" id="ARBA00023098"/>
    </source>
</evidence>
<dbReference type="GO" id="GO:0016788">
    <property type="term" value="F:hydrolase activity, acting on ester bonds"/>
    <property type="evidence" value="ECO:0007669"/>
    <property type="project" value="InterPro"/>
</dbReference>
<evidence type="ECO:0000256" key="6">
    <source>
        <dbReference type="ARBA" id="ARBA00022963"/>
    </source>
</evidence>
<evidence type="ECO:0000256" key="3">
    <source>
        <dbReference type="ARBA" id="ARBA00022525"/>
    </source>
</evidence>
<name>A0AAD3XVZ3_NEPGR</name>
<keyword evidence="8" id="KW-0812">Transmembrane</keyword>
<dbReference type="CDD" id="cd01837">
    <property type="entry name" value="SGNH_plant_lipase_like"/>
    <property type="match status" value="1"/>
</dbReference>
<comment type="subcellular location">
    <subcellularLocation>
        <location evidence="1">Secreted</location>
    </subcellularLocation>
</comment>
<protein>
    <submittedName>
        <fullName evidence="10">Uncharacterized protein</fullName>
    </submittedName>
</protein>
<evidence type="ECO:0000313" key="10">
    <source>
        <dbReference type="EMBL" id="GMH19438.1"/>
    </source>
</evidence>
<keyword evidence="11" id="KW-1185">Reference proteome</keyword>
<feature type="chain" id="PRO_5042124219" evidence="9">
    <location>
        <begin position="24"/>
        <end position="382"/>
    </location>
</feature>
<keyword evidence="6" id="KW-0442">Lipid degradation</keyword>
<dbReference type="InterPro" id="IPR001087">
    <property type="entry name" value="GDSL"/>
</dbReference>
<evidence type="ECO:0000256" key="4">
    <source>
        <dbReference type="ARBA" id="ARBA00022729"/>
    </source>
</evidence>
<dbReference type="GO" id="GO:0005576">
    <property type="term" value="C:extracellular region"/>
    <property type="evidence" value="ECO:0007669"/>
    <property type="project" value="UniProtKB-SubCell"/>
</dbReference>
<feature type="transmembrane region" description="Helical" evidence="8">
    <location>
        <begin position="361"/>
        <end position="381"/>
    </location>
</feature>
<keyword evidence="5" id="KW-0378">Hydrolase</keyword>
<evidence type="ECO:0000256" key="9">
    <source>
        <dbReference type="SAM" id="SignalP"/>
    </source>
</evidence>
<dbReference type="Pfam" id="PF00657">
    <property type="entry name" value="Lipase_GDSL"/>
    <property type="match status" value="1"/>
</dbReference>
<dbReference type="InterPro" id="IPR035669">
    <property type="entry name" value="SGNH_plant_lipase-like"/>
</dbReference>
<comment type="caution">
    <text evidence="10">The sequence shown here is derived from an EMBL/GenBank/DDBJ whole genome shotgun (WGS) entry which is preliminary data.</text>
</comment>
<dbReference type="EMBL" id="BSYO01000020">
    <property type="protein sequence ID" value="GMH19438.1"/>
    <property type="molecule type" value="Genomic_DNA"/>
</dbReference>
<sequence length="382" mass="41338">MWRLSLLPVLLLLSNFLPSSVDGIPQVKCFFIFGDSLSDSGNNNGLQTLARANFLPYGIDFPGGPTGRFTNGRTIVDLIGDHLGLGNYIPPFANATGREILNGVNYASGSAGILPATGQLAGGGISFEVQLQNHQLTISSISRLLGGEAPGYLSECLYSVYIGSNDYMLNYFSPGSSATRNYSPKQFTNDLIDQISQRLKNLYELGARRVVVFGLAPMGCLPLFQVTGSCDNNINNAIEDFNYKLKDLVDKFNKEYPDAQFIFVDTFSITSPNLSSLGLPVLNLPCCGVGNIYCLPMSSACQNRNGYAYWDDAHPTEAANRVVANRAYKAQHPNDTYPTDISHLVQSPEPSITSNGGGVKALSYGTSVMISLVLMCVIVFIM</sequence>
<feature type="signal peptide" evidence="9">
    <location>
        <begin position="1"/>
        <end position="23"/>
    </location>
</feature>
<evidence type="ECO:0000256" key="1">
    <source>
        <dbReference type="ARBA" id="ARBA00004613"/>
    </source>
</evidence>
<dbReference type="InterPro" id="IPR036514">
    <property type="entry name" value="SGNH_hydro_sf"/>
</dbReference>
<dbReference type="SUPFAM" id="SSF52266">
    <property type="entry name" value="SGNH hydrolase"/>
    <property type="match status" value="1"/>
</dbReference>
<evidence type="ECO:0000256" key="5">
    <source>
        <dbReference type="ARBA" id="ARBA00022801"/>
    </source>
</evidence>
<evidence type="ECO:0000256" key="8">
    <source>
        <dbReference type="SAM" id="Phobius"/>
    </source>
</evidence>
<keyword evidence="8" id="KW-0472">Membrane</keyword>
<accession>A0AAD3XVZ3</accession>
<evidence type="ECO:0000256" key="2">
    <source>
        <dbReference type="ARBA" id="ARBA00008668"/>
    </source>
</evidence>
<reference evidence="10" key="1">
    <citation type="submission" date="2023-05" db="EMBL/GenBank/DDBJ databases">
        <title>Nepenthes gracilis genome sequencing.</title>
        <authorList>
            <person name="Fukushima K."/>
        </authorList>
    </citation>
    <scope>NUCLEOTIDE SEQUENCE</scope>
    <source>
        <strain evidence="10">SING2019-196</strain>
    </source>
</reference>
<dbReference type="PANTHER" id="PTHR45650:SF9">
    <property type="entry name" value="SGNH HYDROLASE-TYPE ESTERASE DOMAIN-CONTAINING PROTEIN"/>
    <property type="match status" value="1"/>
</dbReference>
<evidence type="ECO:0000313" key="11">
    <source>
        <dbReference type="Proteomes" id="UP001279734"/>
    </source>
</evidence>
<comment type="similarity">
    <text evidence="2">Belongs to the 'GDSL' lipolytic enzyme family.</text>
</comment>
<organism evidence="10 11">
    <name type="scientific">Nepenthes gracilis</name>
    <name type="common">Slender pitcher plant</name>
    <dbReference type="NCBI Taxonomy" id="150966"/>
    <lineage>
        <taxon>Eukaryota</taxon>
        <taxon>Viridiplantae</taxon>
        <taxon>Streptophyta</taxon>
        <taxon>Embryophyta</taxon>
        <taxon>Tracheophyta</taxon>
        <taxon>Spermatophyta</taxon>
        <taxon>Magnoliopsida</taxon>
        <taxon>eudicotyledons</taxon>
        <taxon>Gunneridae</taxon>
        <taxon>Pentapetalae</taxon>
        <taxon>Caryophyllales</taxon>
        <taxon>Nepenthaceae</taxon>
        <taxon>Nepenthes</taxon>
    </lineage>
</organism>
<dbReference type="AlphaFoldDB" id="A0AAD3XVZ3"/>
<dbReference type="Gene3D" id="3.40.50.1110">
    <property type="entry name" value="SGNH hydrolase"/>
    <property type="match status" value="1"/>
</dbReference>
<keyword evidence="4 9" id="KW-0732">Signal</keyword>